<name>A0A8J7LDR0_9NOST</name>
<evidence type="ECO:0000256" key="1">
    <source>
        <dbReference type="SAM" id="MobiDB-lite"/>
    </source>
</evidence>
<comment type="caution">
    <text evidence="3">The sequence shown here is derived from an EMBL/GenBank/DDBJ whole genome shotgun (WGS) entry which is preliminary data.</text>
</comment>
<feature type="chain" id="PRO_5035201037" description="Lipoprotein" evidence="2">
    <location>
        <begin position="28"/>
        <end position="554"/>
    </location>
</feature>
<dbReference type="Proteomes" id="UP000662314">
    <property type="component" value="Unassembled WGS sequence"/>
</dbReference>
<sequence length="554" mass="61495">MKRIIPIFGIALLLNACIGSWDTSSQANNSVKPQVENCPKATVVYLPLPKKNESFYDRFDFHIRNIITDADTVKFQTLKQDFVFCRSNNSWTVRPGTLPKDLQPESNYAAFAEETVNPKLKNIDFSGKTYQYRVLREPKFSVGENNNISRPNEPEPTKDRVVFEVVPPNSKKPQTKTLYTLKDLQNAAVKAGYGTGGQLGFPRVTSAVIYDNRIWWSVAFEQGEGNNGIATIVSYDPKTEKFSLIQPEVLSSTQITDLAISGDPKNPTFWMGTNISGEGNLYIPAKGLVAYRPNSQNPNSGSLTAYTVDNSQLVGAIPDKLKLENDKLWVSTANGVCQINWQAADNSDWSCWRFTAMAKLPSEEVPLYSALTNKTPAVSLSRNNSGETVEVLWWSPVEYQTLKGRYEVTYPQGFSVKLDEGASIYEFNNSLSPGKPAVDWPGFQWHWNGVSAAPPQEARFVRGLDEVSLNLVGGGPRGIGSGQLSPEVPINWNAMRGDLELLELSPKSTSVKYYSGWVDEAKLQPYLTVVPQARPQNPQPNPLAAKVNELPSRQ</sequence>
<evidence type="ECO:0000256" key="2">
    <source>
        <dbReference type="SAM" id="SignalP"/>
    </source>
</evidence>
<dbReference type="RefSeq" id="WP_214431074.1">
    <property type="nucleotide sequence ID" value="NZ_CAWPUQ010000328.1"/>
</dbReference>
<keyword evidence="4" id="KW-1185">Reference proteome</keyword>
<evidence type="ECO:0000313" key="4">
    <source>
        <dbReference type="Proteomes" id="UP000662314"/>
    </source>
</evidence>
<organism evidence="3 4">
    <name type="scientific">Dendronalium phyllosphericum CENA369</name>
    <dbReference type="NCBI Taxonomy" id="1725256"/>
    <lineage>
        <taxon>Bacteria</taxon>
        <taxon>Bacillati</taxon>
        <taxon>Cyanobacteriota</taxon>
        <taxon>Cyanophyceae</taxon>
        <taxon>Nostocales</taxon>
        <taxon>Nostocaceae</taxon>
        <taxon>Dendronalium</taxon>
        <taxon>Dendronalium phyllosphericum</taxon>
    </lineage>
</organism>
<dbReference type="InterPro" id="IPR015943">
    <property type="entry name" value="WD40/YVTN_repeat-like_dom_sf"/>
</dbReference>
<dbReference type="EMBL" id="JAECZA010000009">
    <property type="protein sequence ID" value="MBH8572218.1"/>
    <property type="molecule type" value="Genomic_DNA"/>
</dbReference>
<dbReference type="Gene3D" id="2.130.10.10">
    <property type="entry name" value="YVTN repeat-like/Quinoprotein amine dehydrogenase"/>
    <property type="match status" value="1"/>
</dbReference>
<dbReference type="AlphaFoldDB" id="A0A8J7LDR0"/>
<gene>
    <name evidence="3" type="ORF">I8752_04045</name>
</gene>
<feature type="signal peptide" evidence="2">
    <location>
        <begin position="1"/>
        <end position="27"/>
    </location>
</feature>
<accession>A0A8J7LDR0</accession>
<evidence type="ECO:0008006" key="5">
    <source>
        <dbReference type="Google" id="ProtNLM"/>
    </source>
</evidence>
<evidence type="ECO:0000313" key="3">
    <source>
        <dbReference type="EMBL" id="MBH8572218.1"/>
    </source>
</evidence>
<proteinExistence type="predicted"/>
<reference evidence="3 4" key="1">
    <citation type="journal article" date="2021" name="Int. J. Syst. Evol. Microbiol.">
        <title>Amazonocrinis nigriterrae gen. nov., sp. nov., Atlanticothrix silvestris gen. nov., sp. nov. and Dendronalium phyllosphericum gen. nov., sp. nov., nostocacean cyanobacteria from Brazilian environments.</title>
        <authorList>
            <person name="Alvarenga D.O."/>
            <person name="Andreote A.P.D."/>
            <person name="Branco L.H.Z."/>
            <person name="Delbaje E."/>
            <person name="Cruz R.B."/>
            <person name="Varani A.M."/>
            <person name="Fiore M.F."/>
        </authorList>
    </citation>
    <scope>NUCLEOTIDE SEQUENCE [LARGE SCALE GENOMIC DNA]</scope>
    <source>
        <strain evidence="3 4">CENA369</strain>
    </source>
</reference>
<feature type="region of interest" description="Disordered" evidence="1">
    <location>
        <begin position="532"/>
        <end position="554"/>
    </location>
</feature>
<keyword evidence="2" id="KW-0732">Signal</keyword>
<protein>
    <recommendedName>
        <fullName evidence="5">Lipoprotein</fullName>
    </recommendedName>
</protein>